<dbReference type="PANTHER" id="PTHR16305:SF28">
    <property type="entry name" value="GUANYLATE CYCLASE DOMAIN-CONTAINING PROTEIN"/>
    <property type="match status" value="1"/>
</dbReference>
<dbReference type="InterPro" id="IPR017441">
    <property type="entry name" value="Protein_kinase_ATP_BS"/>
</dbReference>
<dbReference type="Pfam" id="PF13191">
    <property type="entry name" value="AAA_16"/>
    <property type="match status" value="1"/>
</dbReference>
<dbReference type="GO" id="GO:0005524">
    <property type="term" value="F:ATP binding"/>
    <property type="evidence" value="ECO:0007669"/>
    <property type="project" value="UniProtKB-UniRule"/>
</dbReference>
<reference evidence="8 9" key="1">
    <citation type="submission" date="2019-04" db="EMBL/GenBank/DDBJ databases">
        <authorList>
            <person name="Li Y."/>
            <person name="Wang J."/>
        </authorList>
    </citation>
    <scope>NUCLEOTIDE SEQUENCE [LARGE SCALE GENOMIC DNA]</scope>
    <source>
        <strain evidence="8 9">DSM 14668</strain>
    </source>
</reference>
<dbReference type="PROSITE" id="PS50005">
    <property type="entry name" value="TPR"/>
    <property type="match status" value="1"/>
</dbReference>
<feature type="region of interest" description="Disordered" evidence="6">
    <location>
        <begin position="572"/>
        <end position="602"/>
    </location>
</feature>
<feature type="compositionally biased region" description="Polar residues" evidence="6">
    <location>
        <begin position="590"/>
        <end position="600"/>
    </location>
</feature>
<dbReference type="Proteomes" id="UP000309215">
    <property type="component" value="Unassembled WGS sequence"/>
</dbReference>
<evidence type="ECO:0000256" key="6">
    <source>
        <dbReference type="SAM" id="MobiDB-lite"/>
    </source>
</evidence>
<dbReference type="InterPro" id="IPR041664">
    <property type="entry name" value="AAA_16"/>
</dbReference>
<evidence type="ECO:0000256" key="4">
    <source>
        <dbReference type="PROSITE-ProRule" id="PRU00339"/>
    </source>
</evidence>
<accession>A0A4U1JCP1</accession>
<evidence type="ECO:0000256" key="2">
    <source>
        <dbReference type="ARBA" id="ARBA00022741"/>
    </source>
</evidence>
<dbReference type="OrthoDB" id="9801841at2"/>
<dbReference type="Gene3D" id="1.10.510.10">
    <property type="entry name" value="Transferase(Phosphotransferase) domain 1"/>
    <property type="match status" value="1"/>
</dbReference>
<evidence type="ECO:0000313" key="8">
    <source>
        <dbReference type="EMBL" id="TKD06293.1"/>
    </source>
</evidence>
<dbReference type="InterPro" id="IPR027417">
    <property type="entry name" value="P-loop_NTPase"/>
</dbReference>
<dbReference type="InterPro" id="IPR011990">
    <property type="entry name" value="TPR-like_helical_dom_sf"/>
</dbReference>
<evidence type="ECO:0000313" key="9">
    <source>
        <dbReference type="Proteomes" id="UP000309215"/>
    </source>
</evidence>
<feature type="repeat" description="TPR" evidence="4">
    <location>
        <begin position="1240"/>
        <end position="1273"/>
    </location>
</feature>
<dbReference type="PROSITE" id="PS00107">
    <property type="entry name" value="PROTEIN_KINASE_ATP"/>
    <property type="match status" value="1"/>
</dbReference>
<dbReference type="GO" id="GO:0005737">
    <property type="term" value="C:cytoplasm"/>
    <property type="evidence" value="ECO:0007669"/>
    <property type="project" value="TreeGrafter"/>
</dbReference>
<dbReference type="PROSITE" id="PS00109">
    <property type="entry name" value="PROTEIN_KINASE_TYR"/>
    <property type="match status" value="1"/>
</dbReference>
<dbReference type="SUPFAM" id="SSF55073">
    <property type="entry name" value="Nucleotide cyclase"/>
    <property type="match status" value="1"/>
</dbReference>
<evidence type="ECO:0000256" key="1">
    <source>
        <dbReference type="ARBA" id="ARBA00004167"/>
    </source>
</evidence>
<gene>
    <name evidence="8" type="ORF">E8A74_20460</name>
</gene>
<keyword evidence="9" id="KW-1185">Reference proteome</keyword>
<dbReference type="PANTHER" id="PTHR16305">
    <property type="entry name" value="TESTICULAR SOLUBLE ADENYLYL CYCLASE"/>
    <property type="match status" value="1"/>
</dbReference>
<dbReference type="CDD" id="cd14014">
    <property type="entry name" value="STKc_PknB_like"/>
    <property type="match status" value="1"/>
</dbReference>
<dbReference type="InterPro" id="IPR019734">
    <property type="entry name" value="TPR_rpt"/>
</dbReference>
<keyword evidence="2 5" id="KW-0547">Nucleotide-binding</keyword>
<dbReference type="Gene3D" id="3.30.200.20">
    <property type="entry name" value="Phosphorylase Kinase, domain 1"/>
    <property type="match status" value="1"/>
</dbReference>
<dbReference type="InterPro" id="IPR000719">
    <property type="entry name" value="Prot_kinase_dom"/>
</dbReference>
<protein>
    <recommendedName>
        <fullName evidence="7">Protein kinase domain-containing protein</fullName>
    </recommendedName>
</protein>
<feature type="binding site" evidence="5">
    <location>
        <position position="43"/>
    </location>
    <ligand>
        <name>ATP</name>
        <dbReference type="ChEBI" id="CHEBI:30616"/>
    </ligand>
</feature>
<dbReference type="InterPro" id="IPR029787">
    <property type="entry name" value="Nucleotide_cyclase"/>
</dbReference>
<comment type="caution">
    <text evidence="8">The sequence shown here is derived from an EMBL/GenBank/DDBJ whole genome shotgun (WGS) entry which is preliminary data.</text>
</comment>
<organism evidence="8 9">
    <name type="scientific">Polyangium fumosum</name>
    <dbReference type="NCBI Taxonomy" id="889272"/>
    <lineage>
        <taxon>Bacteria</taxon>
        <taxon>Pseudomonadati</taxon>
        <taxon>Myxococcota</taxon>
        <taxon>Polyangia</taxon>
        <taxon>Polyangiales</taxon>
        <taxon>Polyangiaceae</taxon>
        <taxon>Polyangium</taxon>
    </lineage>
</organism>
<dbReference type="Pfam" id="PF00069">
    <property type="entry name" value="Pkinase"/>
    <property type="match status" value="1"/>
</dbReference>
<dbReference type="SUPFAM" id="SSF56112">
    <property type="entry name" value="Protein kinase-like (PK-like)"/>
    <property type="match status" value="1"/>
</dbReference>
<evidence type="ECO:0000256" key="5">
    <source>
        <dbReference type="PROSITE-ProRule" id="PRU10141"/>
    </source>
</evidence>
<comment type="subcellular location">
    <subcellularLocation>
        <location evidence="1">Membrane</location>
        <topology evidence="1">Single-pass membrane protein</topology>
    </subcellularLocation>
</comment>
<dbReference type="SUPFAM" id="SSF48452">
    <property type="entry name" value="TPR-like"/>
    <property type="match status" value="2"/>
</dbReference>
<dbReference type="PROSITE" id="PS50011">
    <property type="entry name" value="PROTEIN_KINASE_DOM"/>
    <property type="match status" value="1"/>
</dbReference>
<evidence type="ECO:0000256" key="3">
    <source>
        <dbReference type="ARBA" id="ARBA00022840"/>
    </source>
</evidence>
<dbReference type="GO" id="GO:0004672">
    <property type="term" value="F:protein kinase activity"/>
    <property type="evidence" value="ECO:0007669"/>
    <property type="project" value="InterPro"/>
</dbReference>
<proteinExistence type="predicted"/>
<name>A0A4U1JCP1_9BACT</name>
<sequence>MAMHPDQLADFEILRRLGAGGMAEVFLAKKRGAEGTYKLLVVKRVLPAHGSSRRFRSMFVEEAHLATRLNHPNIVQVYEFSDHGDDGLLLSMEYVEGFDLGKIMSTARRTGARIPPFVAAYIVSEAAKGLHYAHERKDEGGVPLAIVHRDISPQNILVSYEGAVKIADFGIASANLFREEAGVLKGKFGYMSPEQARGERVDRRGDIYALGVVLYEMLTLRSPYGKLDDDALLEAVKTGAFQPPSTHVGEVPPELESIVLKAMRGPREHRFQTARDMSAAIMRTLLAKQELVDSASIEAMLLELFGRELELPLASPREAPEAATLAAVPLARTPSEGTNGEKHTRVAREVRHVAVVTLRIDGTVDLENAHGKQAARRMGASIRQTLDDIAFKRGAVWSWESPWSARAVVGLMANPSRAAADAATLAIDVHEALDGASEDLPAPLRASIGIVRGIASGERDPQGHLVRHTLQEPADLLADRVGAATPFGTTWVAGGVYRLVRREFRWGEAPSLTLGDTGGLRVPAQMRLYALDRLLTREERTAELALGQSDLVGRDAEKADLYAAYHRAVSPPLGGVPGSPPSSEAFGAQESPSGPRTQTFDAAPMSRRAFGELVARVVVGEMGIGKTALVSTFLSELPGGVLVVQVECSPVKMELPLATVADVVRDVTGMGLDNSLDEAQGALREVFGPFARTPSAPREIQRLAELVTGKHGDHQEEDASNYRHDLVVQGIRHLLAGLGRRQPIVVVVDGLQWADRASLELLKELLRRPEPLPILVVLVTRADERVLPYVEGLVRIELRGLEPKEQVRLVEARLGVREGVAAVCSELVPRVAGNPFFLLEMVDALLERGTLEIVERGEGVHELVRHERPGERNEALPSTLEQLIGDRLRELPLAEHDVVDWLAAAGGPLTETDILALARLPDDEAITRLCARGLCDRRAGSVDFRHPLARDVAYLALDTAKRSRMHLSLGEHLSRTPLARGLSAAIVARHLARGEAAVPAAEMYLEAAGAARATHQEQLALRYYLRALSLLPPEDARRMNAHAALEAIYRHLGRRSERRKHLEALRKLARQSGKARGVALALVRTARLDCDDGHLARGLPVAQRATEIARLARQPALEVEAYTILAEILGDLGDVQGAIDACERALEVTHTAKLQPRLRAEVLRSKGVLLRRIGRVEEAAEAHAEAIAVFRAVGARRSEARAKNALAYAMFVMERFEDAIALGLSSIGIDLAIGGRFQIAKTLSNVGQAYARLGDTERGLSYLKRAREAHERYADQDSRADTLLCSAEILLELGMNAEASTMCGDAGALVAVTGSAYDTVHERIVRALLARAEGRPHEAVVHAQAARKLAEPQGLLSYHIHATAIEAAARVDAGEHHTGVLLARTALGAIEATSFSEYGIEVRALCIEALRKGASSGARDALLRAATHVRKVAGYVREGRLRALFLRRPVVERILSEADGSDVSPRSDPLRRGEMA</sequence>
<keyword evidence="3 5" id="KW-0067">ATP-binding</keyword>
<dbReference type="GO" id="GO:0004016">
    <property type="term" value="F:adenylate cyclase activity"/>
    <property type="evidence" value="ECO:0007669"/>
    <property type="project" value="TreeGrafter"/>
</dbReference>
<dbReference type="GO" id="GO:0016020">
    <property type="term" value="C:membrane"/>
    <property type="evidence" value="ECO:0007669"/>
    <property type="project" value="UniProtKB-SubCell"/>
</dbReference>
<keyword evidence="4" id="KW-0802">TPR repeat</keyword>
<dbReference type="SMART" id="SM00028">
    <property type="entry name" value="TPR"/>
    <property type="match status" value="5"/>
</dbReference>
<dbReference type="InterPro" id="IPR011009">
    <property type="entry name" value="Kinase-like_dom_sf"/>
</dbReference>
<dbReference type="InterPro" id="IPR008266">
    <property type="entry name" value="Tyr_kinase_AS"/>
</dbReference>
<feature type="domain" description="Protein kinase" evidence="7">
    <location>
        <begin position="11"/>
        <end position="286"/>
    </location>
</feature>
<evidence type="ECO:0000259" key="7">
    <source>
        <dbReference type="PROSITE" id="PS50011"/>
    </source>
</evidence>
<dbReference type="Gene3D" id="1.25.40.10">
    <property type="entry name" value="Tetratricopeptide repeat domain"/>
    <property type="match status" value="2"/>
</dbReference>
<dbReference type="SUPFAM" id="SSF52540">
    <property type="entry name" value="P-loop containing nucleoside triphosphate hydrolases"/>
    <property type="match status" value="1"/>
</dbReference>
<dbReference type="EMBL" id="SSMQ01000020">
    <property type="protein sequence ID" value="TKD06293.1"/>
    <property type="molecule type" value="Genomic_DNA"/>
</dbReference>